<keyword evidence="2" id="KW-1185">Reference proteome</keyword>
<organism evidence="1 2">
    <name type="scientific">Penicillium arizonense</name>
    <dbReference type="NCBI Taxonomy" id="1835702"/>
    <lineage>
        <taxon>Eukaryota</taxon>
        <taxon>Fungi</taxon>
        <taxon>Dikarya</taxon>
        <taxon>Ascomycota</taxon>
        <taxon>Pezizomycotina</taxon>
        <taxon>Eurotiomycetes</taxon>
        <taxon>Eurotiomycetidae</taxon>
        <taxon>Eurotiales</taxon>
        <taxon>Aspergillaceae</taxon>
        <taxon>Penicillium</taxon>
    </lineage>
</organism>
<accession>A0A1F5LL46</accession>
<name>A0A1F5LL46_PENAI</name>
<evidence type="ECO:0000313" key="1">
    <source>
        <dbReference type="EMBL" id="OGE53826.1"/>
    </source>
</evidence>
<dbReference type="OrthoDB" id="4369165at2759"/>
<gene>
    <name evidence="1" type="ORF">PENARI_c007G06105</name>
</gene>
<dbReference type="AlphaFoldDB" id="A0A1F5LL46"/>
<sequence>MTVHVNDNPQVIAKGSCTTCIFSGAAASALDATEAGIWEEVLAAHIDLVQAARTPSGFTSSKYGRLPYAFPAALRFQGEDSRDGGIAVTEMIRQLRQELGKAVPCVPCRDAGMTKECCPTTRFGTCDHCDHFDHFDISAWTYRPSQANDNEEEDETKNET</sequence>
<dbReference type="EMBL" id="LXJU01000007">
    <property type="protein sequence ID" value="OGE53826.1"/>
    <property type="molecule type" value="Genomic_DNA"/>
</dbReference>
<proteinExistence type="predicted"/>
<protein>
    <submittedName>
        <fullName evidence="1">Uncharacterized protein</fullName>
    </submittedName>
</protein>
<comment type="caution">
    <text evidence="1">The sequence shown here is derived from an EMBL/GenBank/DDBJ whole genome shotgun (WGS) entry which is preliminary data.</text>
</comment>
<reference evidence="1 2" key="1">
    <citation type="journal article" date="2016" name="Sci. Rep.">
        <title>Penicillium arizonense, a new, genome sequenced fungal species, reveals a high chemical diversity in secreted metabolites.</title>
        <authorList>
            <person name="Grijseels S."/>
            <person name="Nielsen J.C."/>
            <person name="Randelovic M."/>
            <person name="Nielsen J."/>
            <person name="Nielsen K.F."/>
            <person name="Workman M."/>
            <person name="Frisvad J.C."/>
        </authorList>
    </citation>
    <scope>NUCLEOTIDE SEQUENCE [LARGE SCALE GENOMIC DNA]</scope>
    <source>
        <strain evidence="1 2">CBS 141311</strain>
    </source>
</reference>
<evidence type="ECO:0000313" key="2">
    <source>
        <dbReference type="Proteomes" id="UP000177622"/>
    </source>
</evidence>
<dbReference type="GeneID" id="34575699"/>
<dbReference type="Proteomes" id="UP000177622">
    <property type="component" value="Unassembled WGS sequence"/>
</dbReference>
<dbReference type="RefSeq" id="XP_022489263.1">
    <property type="nucleotide sequence ID" value="XM_022630965.1"/>
</dbReference>